<dbReference type="Gene3D" id="3.20.20.140">
    <property type="entry name" value="Metal-dependent hydrolases"/>
    <property type="match status" value="1"/>
</dbReference>
<accession>A0A645A523</accession>
<dbReference type="GO" id="GO:0004536">
    <property type="term" value="F:DNA nuclease activity"/>
    <property type="evidence" value="ECO:0007669"/>
    <property type="project" value="InterPro"/>
</dbReference>
<reference evidence="3" key="1">
    <citation type="submission" date="2019-08" db="EMBL/GenBank/DDBJ databases">
        <authorList>
            <person name="Kucharzyk K."/>
            <person name="Murdoch R.W."/>
            <person name="Higgins S."/>
            <person name="Loffler F."/>
        </authorList>
    </citation>
    <scope>NUCLEOTIDE SEQUENCE</scope>
</reference>
<dbReference type="AlphaFoldDB" id="A0A645A523"/>
<keyword evidence="1" id="KW-0479">Metal-binding</keyword>
<keyword evidence="2 3" id="KW-0378">Hydrolase</keyword>
<sequence>MKLFDTHAHLLDAQFDHDRNEIIPALPEHGVAGFLEACTEAGDIPKITALVMLYDHVFGSAGIHPHSADSANDANLLIVERALKQPKILAVGEIGLDYHYDFSPREVQREAFAAQLDMAIAAKKPVIIHDREAHGDVMSLLSERCGRLNGVLHCYSGSYEDAVRYIDMGYHIAFGGALTFKNAVKQRAIAEKLPLERIVIETDCPYMTPEPHRGTRNDPRLMHLTLEMLASVRGISAEAAAEATFANAMQLYGIKL</sequence>
<dbReference type="CDD" id="cd01310">
    <property type="entry name" value="TatD_DNAse"/>
    <property type="match status" value="1"/>
</dbReference>
<dbReference type="NCBIfam" id="TIGR00010">
    <property type="entry name" value="YchF/TatD family DNA exonuclease"/>
    <property type="match status" value="1"/>
</dbReference>
<dbReference type="EC" id="3.1.1.96" evidence="3"/>
<proteinExistence type="predicted"/>
<dbReference type="SUPFAM" id="SSF51556">
    <property type="entry name" value="Metallo-dependent hydrolases"/>
    <property type="match status" value="1"/>
</dbReference>
<dbReference type="InterPro" id="IPR001130">
    <property type="entry name" value="TatD-like"/>
</dbReference>
<dbReference type="PANTHER" id="PTHR46124">
    <property type="entry name" value="D-AMINOACYL-TRNA DEACYLASE"/>
    <property type="match status" value="1"/>
</dbReference>
<dbReference type="FunFam" id="3.20.20.140:FF:000005">
    <property type="entry name" value="TatD family hydrolase"/>
    <property type="match status" value="1"/>
</dbReference>
<dbReference type="InterPro" id="IPR015991">
    <property type="entry name" value="TatD/YcfH-like"/>
</dbReference>
<dbReference type="InterPro" id="IPR032466">
    <property type="entry name" value="Metal_Hydrolase"/>
</dbReference>
<dbReference type="GO" id="GO:0046872">
    <property type="term" value="F:metal ion binding"/>
    <property type="evidence" value="ECO:0007669"/>
    <property type="project" value="UniProtKB-KW"/>
</dbReference>
<comment type="caution">
    <text evidence="3">The sequence shown here is derived from an EMBL/GenBank/DDBJ whole genome shotgun (WGS) entry which is preliminary data.</text>
</comment>
<evidence type="ECO:0000313" key="3">
    <source>
        <dbReference type="EMBL" id="MPM47788.1"/>
    </source>
</evidence>
<dbReference type="EMBL" id="VSSQ01011819">
    <property type="protein sequence ID" value="MPM47788.1"/>
    <property type="molecule type" value="Genomic_DNA"/>
</dbReference>
<gene>
    <name evidence="3" type="primary">dtd3_17</name>
    <name evidence="3" type="ORF">SDC9_94506</name>
</gene>
<evidence type="ECO:0000256" key="2">
    <source>
        <dbReference type="ARBA" id="ARBA00022801"/>
    </source>
</evidence>
<dbReference type="GO" id="GO:0051499">
    <property type="term" value="F:D-aminoacyl-tRNA deacylase activity"/>
    <property type="evidence" value="ECO:0007669"/>
    <property type="project" value="UniProtKB-EC"/>
</dbReference>
<organism evidence="3">
    <name type="scientific">bioreactor metagenome</name>
    <dbReference type="NCBI Taxonomy" id="1076179"/>
    <lineage>
        <taxon>unclassified sequences</taxon>
        <taxon>metagenomes</taxon>
        <taxon>ecological metagenomes</taxon>
    </lineage>
</organism>
<dbReference type="PIRSF" id="PIRSF005902">
    <property type="entry name" value="DNase_TatD"/>
    <property type="match status" value="1"/>
</dbReference>
<protein>
    <submittedName>
        <fullName evidence="3">D-aminoacyl-tRNA deacylase</fullName>
        <ecNumber evidence="3">3.1.1.96</ecNumber>
    </submittedName>
</protein>
<dbReference type="Pfam" id="PF01026">
    <property type="entry name" value="TatD_DNase"/>
    <property type="match status" value="1"/>
</dbReference>
<evidence type="ECO:0000256" key="1">
    <source>
        <dbReference type="ARBA" id="ARBA00022723"/>
    </source>
</evidence>
<name>A0A645A523_9ZZZZ</name>
<dbReference type="PANTHER" id="PTHR46124:SF2">
    <property type="entry name" value="D-AMINOACYL-TRNA DEACYLASE"/>
    <property type="match status" value="1"/>
</dbReference>